<evidence type="ECO:0000313" key="4">
    <source>
        <dbReference type="EMBL" id="GEZ68869.1"/>
    </source>
</evidence>
<dbReference type="PROSITE" id="PS50994">
    <property type="entry name" value="INTEGRASE"/>
    <property type="match status" value="1"/>
</dbReference>
<dbReference type="InterPro" id="IPR036397">
    <property type="entry name" value="RNaseH_sf"/>
</dbReference>
<dbReference type="EMBL" id="BKCJ010310330">
    <property type="protein sequence ID" value="GEZ68869.1"/>
    <property type="molecule type" value="Genomic_DNA"/>
</dbReference>
<sequence>ARDNVLVTLKKKLNQAELERDELKLKLDKFQSSSKNLTELLASQTNDKHGIDYFSSKSDSESLSPSSLSDRIQPSGRYHAVPPLITGTFMPPKHDLVFHTASIDVETDDSAFTVQLSPSKHAQELSYTTRPLAPIIEDWVSDSEDESEPNDPQSVPSFVQSTKQVKTPRHSVQLVKAPILDATPKPASQKSNNSSKRKNRKTCFVCRSVDHLIKDYNYHAKKKGQPTPRNYAHRGYNKQNASFTHKHPPKHMVPAAVLTQSKPVSITDVRPVSVVVHKIMVTRPRHAHSIYTKSKSPIRRYITSSPSPKTSNSPPRVIVAQAPVGNPQYALKDKEVIDSGCLRHITGNMSYLFDFDELNGGYVAFGGNPKGGKISGKGKIKTGNLVRGLLTKVFKNNNTCVACKKGNQHRASCKTKPVSSDDQPLFRLHMDLFGPTFVKSLNKKSYCLVITDDYSRFTWVFFLATKDETSPIIKTFITGLENKLSLKVKVIRSDNGTEFKNSDLNQFCKFEGKVDEGFLVGYSVNSKAFRVFNSRTHIVQETLHANFLENMPNIAGNQSNLSACFQDEFDAEKAREDVNQQYLFFPVWSSGFTNPHNKDGDDAFNGKEHDVDTKKPESTVNVSPSSSDQSGKQDDMNKKKAKGKSLVESFTRNRDLSVEVEDYSDNSSNDDNAAGSIVSAAGQNYSNNTNPFSAVGPSNTTASPTHRKSSFKDASQLLENPDMLEMEDITYSDHENVGAKADFNNLETSITIFNDEFHTCMFAYFLSQEEPKRVQQALKDPSWIEAMQEDVLQFKMQKVWILVDLPHGKRAIGTKWVYRNKKDERGIVQMDVKSAFLYGTIKKEVYVCQPLGFEDPDHHDKVYKVVKVKQKKDGRFISQDKYVAEILKKFGLTEGKSASTPIDTEKPLLKDPDVCACARFQVTPKASHLHAVKRIFRYLKGKPHLGLWYPKDSPFDLVAYSDSDYAGASLDRKSITGGCQFLGCRLISWQCKKQIVIATSSTEAEYVAAASCCAQVLWIQNQMLDYGYNFMHTIIYVDNSSTIYIIKNLVLHSKTKHIEIRHHFIRDCNEIKLIQLVKILTENNFVDLLTKAFDVGRFQYLIASIGLLNP</sequence>
<dbReference type="GO" id="GO:0003676">
    <property type="term" value="F:nucleic acid binding"/>
    <property type="evidence" value="ECO:0007669"/>
    <property type="project" value="InterPro"/>
</dbReference>
<feature type="non-terminal residue" evidence="4">
    <location>
        <position position="1"/>
    </location>
</feature>
<feature type="compositionally biased region" description="Polar residues" evidence="2">
    <location>
        <begin position="688"/>
        <end position="704"/>
    </location>
</feature>
<dbReference type="InterPro" id="IPR013103">
    <property type="entry name" value="RVT_2"/>
</dbReference>
<evidence type="ECO:0000259" key="3">
    <source>
        <dbReference type="PROSITE" id="PS50994"/>
    </source>
</evidence>
<dbReference type="PANTHER" id="PTHR11439:SF495">
    <property type="entry name" value="REVERSE TRANSCRIPTASE, RNA-DEPENDENT DNA POLYMERASE-RELATED"/>
    <property type="match status" value="1"/>
</dbReference>
<dbReference type="CDD" id="cd09272">
    <property type="entry name" value="RNase_HI_RT_Ty1"/>
    <property type="match status" value="1"/>
</dbReference>
<dbReference type="Pfam" id="PF07727">
    <property type="entry name" value="RVT_2"/>
    <property type="match status" value="1"/>
</dbReference>
<keyword evidence="1" id="KW-0175">Coiled coil</keyword>
<dbReference type="SUPFAM" id="SSF53098">
    <property type="entry name" value="Ribonuclease H-like"/>
    <property type="match status" value="1"/>
</dbReference>
<feature type="region of interest" description="Disordered" evidence="2">
    <location>
        <begin position="141"/>
        <end position="199"/>
    </location>
</feature>
<proteinExistence type="predicted"/>
<organism evidence="4">
    <name type="scientific">Tanacetum cinerariifolium</name>
    <name type="common">Dalmatian daisy</name>
    <name type="synonym">Chrysanthemum cinerariifolium</name>
    <dbReference type="NCBI Taxonomy" id="118510"/>
    <lineage>
        <taxon>Eukaryota</taxon>
        <taxon>Viridiplantae</taxon>
        <taxon>Streptophyta</taxon>
        <taxon>Embryophyta</taxon>
        <taxon>Tracheophyta</taxon>
        <taxon>Spermatophyta</taxon>
        <taxon>Magnoliopsida</taxon>
        <taxon>eudicotyledons</taxon>
        <taxon>Gunneridae</taxon>
        <taxon>Pentapetalae</taxon>
        <taxon>asterids</taxon>
        <taxon>campanulids</taxon>
        <taxon>Asterales</taxon>
        <taxon>Asteraceae</taxon>
        <taxon>Asteroideae</taxon>
        <taxon>Anthemideae</taxon>
        <taxon>Anthemidinae</taxon>
        <taxon>Tanacetum</taxon>
    </lineage>
</organism>
<dbReference type="InterPro" id="IPR001584">
    <property type="entry name" value="Integrase_cat-core"/>
</dbReference>
<feature type="region of interest" description="Disordered" evidence="2">
    <location>
        <begin position="688"/>
        <end position="711"/>
    </location>
</feature>
<feature type="compositionally biased region" description="Polar residues" evidence="2">
    <location>
        <begin position="150"/>
        <end position="165"/>
    </location>
</feature>
<dbReference type="Pfam" id="PF00665">
    <property type="entry name" value="rve"/>
    <property type="match status" value="1"/>
</dbReference>
<reference evidence="4" key="1">
    <citation type="journal article" date="2019" name="Sci. Rep.">
        <title>Draft genome of Tanacetum cinerariifolium, the natural source of mosquito coil.</title>
        <authorList>
            <person name="Yamashiro T."/>
            <person name="Shiraishi A."/>
            <person name="Satake H."/>
            <person name="Nakayama K."/>
        </authorList>
    </citation>
    <scope>NUCLEOTIDE SEQUENCE</scope>
</reference>
<dbReference type="AlphaFoldDB" id="A0A699ISB5"/>
<feature type="region of interest" description="Disordered" evidence="2">
    <location>
        <begin position="52"/>
        <end position="75"/>
    </location>
</feature>
<accession>A0A699ISB5</accession>
<feature type="compositionally biased region" description="Low complexity" evidence="2">
    <location>
        <begin position="55"/>
        <end position="70"/>
    </location>
</feature>
<dbReference type="GO" id="GO:0015074">
    <property type="term" value="P:DNA integration"/>
    <property type="evidence" value="ECO:0007669"/>
    <property type="project" value="InterPro"/>
</dbReference>
<dbReference type="Gene3D" id="3.30.420.10">
    <property type="entry name" value="Ribonuclease H-like superfamily/Ribonuclease H"/>
    <property type="match status" value="1"/>
</dbReference>
<feature type="compositionally biased region" description="Polar residues" evidence="2">
    <location>
        <begin position="618"/>
        <end position="630"/>
    </location>
</feature>
<protein>
    <recommendedName>
        <fullName evidence="3">Integrase catalytic domain-containing protein</fullName>
    </recommendedName>
</protein>
<name>A0A699ISB5_TANCI</name>
<dbReference type="InterPro" id="IPR012337">
    <property type="entry name" value="RNaseH-like_sf"/>
</dbReference>
<feature type="compositionally biased region" description="Basic and acidic residues" evidence="2">
    <location>
        <begin position="596"/>
        <end position="617"/>
    </location>
</feature>
<feature type="coiled-coil region" evidence="1">
    <location>
        <begin position="6"/>
        <end position="40"/>
    </location>
</feature>
<feature type="domain" description="Integrase catalytic" evidence="3">
    <location>
        <begin position="420"/>
        <end position="512"/>
    </location>
</feature>
<feature type="region of interest" description="Disordered" evidence="2">
    <location>
        <begin position="596"/>
        <end position="648"/>
    </location>
</feature>
<evidence type="ECO:0000256" key="1">
    <source>
        <dbReference type="SAM" id="Coils"/>
    </source>
</evidence>
<gene>
    <name evidence="4" type="ORF">Tci_540842</name>
</gene>
<evidence type="ECO:0000256" key="2">
    <source>
        <dbReference type="SAM" id="MobiDB-lite"/>
    </source>
</evidence>
<dbReference type="PANTHER" id="PTHR11439">
    <property type="entry name" value="GAG-POL-RELATED RETROTRANSPOSON"/>
    <property type="match status" value="1"/>
</dbReference>
<comment type="caution">
    <text evidence="4">The sequence shown here is derived from an EMBL/GenBank/DDBJ whole genome shotgun (WGS) entry which is preliminary data.</text>
</comment>